<proteinExistence type="predicted"/>
<feature type="transmembrane region" description="Helical" evidence="2">
    <location>
        <begin position="964"/>
        <end position="982"/>
    </location>
</feature>
<dbReference type="KEGG" id="mpp:MICPUCDRAFT_38230"/>
<keyword evidence="2" id="KW-0812">Transmembrane</keyword>
<organism evidence="4">
    <name type="scientific">Micromonas pusilla (strain CCMP1545)</name>
    <name type="common">Picoplanktonic green alga</name>
    <dbReference type="NCBI Taxonomy" id="564608"/>
    <lineage>
        <taxon>Eukaryota</taxon>
        <taxon>Viridiplantae</taxon>
        <taxon>Chlorophyta</taxon>
        <taxon>Mamiellophyceae</taxon>
        <taxon>Mamiellales</taxon>
        <taxon>Mamiellaceae</taxon>
        <taxon>Micromonas</taxon>
    </lineage>
</organism>
<dbReference type="AlphaFoldDB" id="C1MJ42"/>
<evidence type="ECO:0000256" key="2">
    <source>
        <dbReference type="SAM" id="Phobius"/>
    </source>
</evidence>
<evidence type="ECO:0000313" key="3">
    <source>
        <dbReference type="EMBL" id="EEH61021.1"/>
    </source>
</evidence>
<protein>
    <submittedName>
        <fullName evidence="3">Predicted protein</fullName>
    </submittedName>
</protein>
<sequence length="1218" mass="134065">MSAPAGRGGGRAPSMAEQLAAMRGGNAAYGAAATATAPSPSRAGFTTSANPMYDVEDGDRGGAEGDRSPLLPRGGSGGDGASGSPQTLSPRRGGGGGGSGDDAGPGVARPPRPAAAPGSTNRFAAAAAERARLAAERAHQDAANDASGFDSARGGRGAAQSNASRATSRSGSVVSEPHSQSAGGVLRDPQTAAAATTQQQQQQQQRGPPSSQGGGSQQRSRPPPPPPRSGPPSTTSGGGWAAPSDMMGPPLVPMMARETHFPMDTRGLSKPMPAPTGYTAFTAATATANATGGPVAVVDPFDDKNVLAVKKKEEISDDFWTINHMKLLYLISKYSHCAQTVHEKERWIRKLPMLVLLYEGIISNVFEYDYAPASEVVETTRVYMNVTQEGKDDLDDLVEGKLVKGLRLSTKEHQSVTAYQISPSGLQLISKRLPDEERQLVDDLCVVDGKLLQVVWEEDKFLLRTMTFSRESSITDAEDVSYVVSPYLPRSLRRVGGPVMSSNAHRASESASKESTIRDDLDEVITLSNVTILIGEWIPFGANQVVELNLKLGSNERCQGGYFTAQVDDDSTNTQCEVPTGLTSVQILDHDMTRFTNLEAEVYYPEEDGVVQIEHFGIHTRMDGTVVYGLMIESVMDRILENISLDNLARLLVDVHVDSSRMMESLLSNHQRDLLDMIFLGNTGNRPKVNVIIADRVVPKQAAERYLDKDAFENEIRQVIGDTYEAHDLGENDVVITGSHGIMLVGPHSKMQEGVMLAFLSLRSRDVFVQNVFNRLFIIDDVLKTTRTSIATYEQDPNSVPKIRAVLSETSKDIILLEEVLLYLHESLEQDTSIYAEPVDEAGYKLYQVLKVKLILNDLQIRISDMQKVLKGSRHEVNGLRSMTDTIAETQMFRLQEEIRGNSSDMLHQLKVNERAATSMDMLQILFAGLLAFAILDRVTGEWTVVHTTWAREFIVEPFMNKPMLWFLISMVAWFLVGRTVFWAMAETLDKTGGVITFRVKVNKAIDLNALDAYLSRKAVTSEDGDADSLNANQKVSWVEKDAAKWEGYKPKIEMNYDLKFGFLLTVYLQVSRRASKPAKLRPETLKMRFFTELQEAGIMAPDDAAEVIDNTRRRQTRDDEMVSVEDATVFLKVRVPGERHYREIPFGRQSYLELREEIAHKFECKPVHVVQVFKEPDILIADDDDVSRLKPGTILEVNIKNYKGVEKKLIGEGPEDY</sequence>
<dbReference type="OrthoDB" id="494993at2759"/>
<feature type="compositionally biased region" description="Low complexity" evidence="1">
    <location>
        <begin position="30"/>
        <end position="44"/>
    </location>
</feature>
<feature type="compositionally biased region" description="Basic and acidic residues" evidence="1">
    <location>
        <begin position="129"/>
        <end position="142"/>
    </location>
</feature>
<dbReference type="RefSeq" id="XP_003055769.1">
    <property type="nucleotide sequence ID" value="XM_003055723.1"/>
</dbReference>
<feature type="compositionally biased region" description="Gly residues" evidence="1">
    <location>
        <begin position="92"/>
        <end position="103"/>
    </location>
</feature>
<dbReference type="EMBL" id="GG663735">
    <property type="protein sequence ID" value="EEH61021.1"/>
    <property type="molecule type" value="Genomic_DNA"/>
</dbReference>
<dbReference type="eggNOG" id="ENOG502REVD">
    <property type="taxonomic scope" value="Eukaryota"/>
</dbReference>
<feature type="region of interest" description="Disordered" evidence="1">
    <location>
        <begin position="30"/>
        <end position="252"/>
    </location>
</feature>
<evidence type="ECO:0000313" key="4">
    <source>
        <dbReference type="Proteomes" id="UP000001876"/>
    </source>
</evidence>
<feature type="compositionally biased region" description="Polar residues" evidence="1">
    <location>
        <begin position="159"/>
        <end position="182"/>
    </location>
</feature>
<keyword evidence="2" id="KW-1133">Transmembrane helix</keyword>
<feature type="compositionally biased region" description="Basic and acidic residues" evidence="1">
    <location>
        <begin position="58"/>
        <end position="67"/>
    </location>
</feature>
<dbReference type="GeneID" id="9680564"/>
<feature type="compositionally biased region" description="Low complexity" evidence="1">
    <location>
        <begin position="189"/>
        <end position="211"/>
    </location>
</feature>
<gene>
    <name evidence="3" type="ORF">MICPUCDRAFT_38230</name>
</gene>
<reference evidence="3 4" key="1">
    <citation type="journal article" date="2009" name="Science">
        <title>Green evolution and dynamic adaptations revealed by genomes of the marine picoeukaryotes Micromonas.</title>
        <authorList>
            <person name="Worden A.Z."/>
            <person name="Lee J.H."/>
            <person name="Mock T."/>
            <person name="Rouze P."/>
            <person name="Simmons M.P."/>
            <person name="Aerts A.L."/>
            <person name="Allen A.E."/>
            <person name="Cuvelier M.L."/>
            <person name="Derelle E."/>
            <person name="Everett M.V."/>
            <person name="Foulon E."/>
            <person name="Grimwood J."/>
            <person name="Gundlach H."/>
            <person name="Henrissat B."/>
            <person name="Napoli C."/>
            <person name="McDonald S.M."/>
            <person name="Parker M.S."/>
            <person name="Rombauts S."/>
            <person name="Salamov A."/>
            <person name="Von Dassow P."/>
            <person name="Badger J.H."/>
            <person name="Coutinho P.M."/>
            <person name="Demir E."/>
            <person name="Dubchak I."/>
            <person name="Gentemann C."/>
            <person name="Eikrem W."/>
            <person name="Gready J.E."/>
            <person name="John U."/>
            <person name="Lanier W."/>
            <person name="Lindquist E.A."/>
            <person name="Lucas S."/>
            <person name="Mayer K.F."/>
            <person name="Moreau H."/>
            <person name="Not F."/>
            <person name="Otillar R."/>
            <person name="Panaud O."/>
            <person name="Pangilinan J."/>
            <person name="Paulsen I."/>
            <person name="Piegu B."/>
            <person name="Poliakov A."/>
            <person name="Robbens S."/>
            <person name="Schmutz J."/>
            <person name="Toulza E."/>
            <person name="Wyss T."/>
            <person name="Zelensky A."/>
            <person name="Zhou K."/>
            <person name="Armbrust E.V."/>
            <person name="Bhattacharya D."/>
            <person name="Goodenough U.W."/>
            <person name="Van de Peer Y."/>
            <person name="Grigoriev I.V."/>
        </authorList>
    </citation>
    <scope>NUCLEOTIDE SEQUENCE [LARGE SCALE GENOMIC DNA]</scope>
    <source>
        <strain evidence="3 4">CCMP1545</strain>
    </source>
</reference>
<accession>C1MJ42</accession>
<dbReference type="Proteomes" id="UP000001876">
    <property type="component" value="Unassembled WGS sequence"/>
</dbReference>
<dbReference type="OMA" id="FYGMQVE"/>
<feature type="compositionally biased region" description="Pro residues" evidence="1">
    <location>
        <begin position="221"/>
        <end position="230"/>
    </location>
</feature>
<keyword evidence="4" id="KW-1185">Reference proteome</keyword>
<evidence type="ECO:0000256" key="1">
    <source>
        <dbReference type="SAM" id="MobiDB-lite"/>
    </source>
</evidence>
<name>C1MJ42_MICPC</name>
<keyword evidence="2" id="KW-0472">Membrane</keyword>
<dbReference type="STRING" id="564608.C1MJ42"/>